<comment type="caution">
    <text evidence="2">The sequence shown here is derived from an EMBL/GenBank/DDBJ whole genome shotgun (WGS) entry which is preliminary data.</text>
</comment>
<dbReference type="Proteomes" id="UP000585614">
    <property type="component" value="Unassembled WGS sequence"/>
</dbReference>
<evidence type="ECO:0000313" key="3">
    <source>
        <dbReference type="Proteomes" id="UP000585614"/>
    </source>
</evidence>
<protein>
    <submittedName>
        <fullName evidence="2">Uncharacterized protein</fullName>
    </submittedName>
</protein>
<gene>
    <name evidence="2" type="ORF">mRhiFer1_008512</name>
</gene>
<name>A0A7J7UX81_RHIFE</name>
<feature type="region of interest" description="Disordered" evidence="1">
    <location>
        <begin position="100"/>
        <end position="137"/>
    </location>
</feature>
<accession>A0A7J7UX81</accession>
<dbReference type="AlphaFoldDB" id="A0A7J7UX81"/>
<evidence type="ECO:0000313" key="2">
    <source>
        <dbReference type="EMBL" id="KAF6317458.1"/>
    </source>
</evidence>
<proteinExistence type="predicted"/>
<sequence length="137" mass="14637">MSPALPPAVPRILSLRAESGCGRALNCLVAENPPSYQDPAPRPGRKAPSVALNPEVKGEEAAMEVWYPSSSCTRLSPGKRPPTHLTLAEMRGPRLLRRSLATAERGTREKPCREGLGFSSQPFPPFSNYLEGAGGSA</sequence>
<reference evidence="2 3" key="1">
    <citation type="journal article" date="2020" name="Nature">
        <title>Six reference-quality genomes reveal evolution of bat adaptations.</title>
        <authorList>
            <person name="Jebb D."/>
            <person name="Huang Z."/>
            <person name="Pippel M."/>
            <person name="Hughes G.M."/>
            <person name="Lavrichenko K."/>
            <person name="Devanna P."/>
            <person name="Winkler S."/>
            <person name="Jermiin L.S."/>
            <person name="Skirmuntt E.C."/>
            <person name="Katzourakis A."/>
            <person name="Burkitt-Gray L."/>
            <person name="Ray D.A."/>
            <person name="Sullivan K.A.M."/>
            <person name="Roscito J.G."/>
            <person name="Kirilenko B.M."/>
            <person name="Davalos L.M."/>
            <person name="Corthals A.P."/>
            <person name="Power M.L."/>
            <person name="Jones G."/>
            <person name="Ransome R.D."/>
            <person name="Dechmann D.K.N."/>
            <person name="Locatelli A.G."/>
            <person name="Puechmaille S.J."/>
            <person name="Fedrigo O."/>
            <person name="Jarvis E.D."/>
            <person name="Hiller M."/>
            <person name="Vernes S.C."/>
            <person name="Myers E.W."/>
            <person name="Teeling E.C."/>
        </authorList>
    </citation>
    <scope>NUCLEOTIDE SEQUENCE [LARGE SCALE GENOMIC DNA]</scope>
    <source>
        <strain evidence="2">MRhiFer1</strain>
        <tissue evidence="2">Lung</tissue>
    </source>
</reference>
<evidence type="ECO:0000256" key="1">
    <source>
        <dbReference type="SAM" id="MobiDB-lite"/>
    </source>
</evidence>
<dbReference type="EMBL" id="JACAGC010000015">
    <property type="protein sequence ID" value="KAF6317458.1"/>
    <property type="molecule type" value="Genomic_DNA"/>
</dbReference>
<organism evidence="2 3">
    <name type="scientific">Rhinolophus ferrumequinum</name>
    <name type="common">Greater horseshoe bat</name>
    <dbReference type="NCBI Taxonomy" id="59479"/>
    <lineage>
        <taxon>Eukaryota</taxon>
        <taxon>Metazoa</taxon>
        <taxon>Chordata</taxon>
        <taxon>Craniata</taxon>
        <taxon>Vertebrata</taxon>
        <taxon>Euteleostomi</taxon>
        <taxon>Mammalia</taxon>
        <taxon>Eutheria</taxon>
        <taxon>Laurasiatheria</taxon>
        <taxon>Chiroptera</taxon>
        <taxon>Yinpterochiroptera</taxon>
        <taxon>Rhinolophoidea</taxon>
        <taxon>Rhinolophidae</taxon>
        <taxon>Rhinolophinae</taxon>
        <taxon>Rhinolophus</taxon>
    </lineage>
</organism>